<sequence length="65" mass="7107">MRVIADLDKCQGHGLCRMSAPEVYGVTEDEGQVIVKYDGDIPEDLEDKAALGVESCPELALRIED</sequence>
<dbReference type="PANTHER" id="PTHR36923">
    <property type="entry name" value="FERREDOXIN"/>
    <property type="match status" value="1"/>
</dbReference>
<organism evidence="9">
    <name type="scientific">Thermocrispum agreste</name>
    <dbReference type="NCBI Taxonomy" id="37925"/>
    <lineage>
        <taxon>Bacteria</taxon>
        <taxon>Bacillati</taxon>
        <taxon>Actinomycetota</taxon>
        <taxon>Actinomycetes</taxon>
        <taxon>Pseudonocardiales</taxon>
        <taxon>Pseudonocardiaceae</taxon>
        <taxon>Thermocrispum</taxon>
    </lineage>
</organism>
<dbReference type="SUPFAM" id="SSF54862">
    <property type="entry name" value="4Fe-4S ferredoxins"/>
    <property type="match status" value="1"/>
</dbReference>
<name>A0A2W4JJQ8_9PSEU</name>
<dbReference type="EMBL" id="QGUI02000094">
    <property type="protein sequence ID" value="MFO7192378.1"/>
    <property type="molecule type" value="Genomic_DNA"/>
</dbReference>
<keyword evidence="4" id="KW-0249">Electron transport</keyword>
<keyword evidence="7" id="KW-0003">3Fe-4S</keyword>
<evidence type="ECO:0000313" key="8">
    <source>
        <dbReference type="EMBL" id="MFO7192378.1"/>
    </source>
</evidence>
<dbReference type="AlphaFoldDB" id="A0A2W4JJQ8"/>
<evidence type="ECO:0000256" key="2">
    <source>
        <dbReference type="ARBA" id="ARBA00022448"/>
    </source>
</evidence>
<comment type="cofactor">
    <cofactor evidence="1">
        <name>[3Fe-4S] cluster</name>
        <dbReference type="ChEBI" id="CHEBI:21137"/>
    </cofactor>
</comment>
<proteinExistence type="predicted"/>
<reference evidence="8 10" key="3">
    <citation type="journal article" date="2021" name="BMC Genomics">
        <title>Genome-resolved metagenome and metatranscriptome analyses of thermophilic composting reveal key bacterial players and their metabolic interactions.</title>
        <authorList>
            <person name="Braga L.P.P."/>
            <person name="Pereira R.V."/>
            <person name="Martins L.F."/>
            <person name="Moura L.M.S."/>
            <person name="Sanchez F.B."/>
            <person name="Patane J.S.L."/>
            <person name="da Silva A.M."/>
            <person name="Setubal J.C."/>
        </authorList>
    </citation>
    <scope>NUCLEOTIDE SEQUENCE [LARGE SCALE GENOMIC DNA]</scope>
    <source>
        <strain evidence="8">ZC4RG45</strain>
    </source>
</reference>
<evidence type="ECO:0000313" key="10">
    <source>
        <dbReference type="Proteomes" id="UP000249324"/>
    </source>
</evidence>
<dbReference type="GO" id="GO:0051538">
    <property type="term" value="F:3 iron, 4 sulfur cluster binding"/>
    <property type="evidence" value="ECO:0007669"/>
    <property type="project" value="UniProtKB-KW"/>
</dbReference>
<reference evidence="9" key="1">
    <citation type="submission" date="2018-05" db="EMBL/GenBank/DDBJ databases">
        <authorList>
            <person name="Lanie J.A."/>
            <person name="Ng W.-L."/>
            <person name="Kazmierczak K.M."/>
            <person name="Andrzejewski T.M."/>
            <person name="Davidsen T.M."/>
            <person name="Wayne K.J."/>
            <person name="Tettelin H."/>
            <person name="Glass J.I."/>
            <person name="Rusch D."/>
            <person name="Podicherti R."/>
            <person name="Tsui H.-C.T."/>
            <person name="Winkler M.E."/>
        </authorList>
    </citation>
    <scope>NUCLEOTIDE SEQUENCE</scope>
    <source>
        <strain evidence="9">ZC4RG45</strain>
    </source>
</reference>
<dbReference type="STRING" id="1111738.GCA_000427905_01075"/>
<dbReference type="EMBL" id="QGUI01000254">
    <property type="protein sequence ID" value="PZM98378.1"/>
    <property type="molecule type" value="Genomic_DNA"/>
</dbReference>
<evidence type="ECO:0000256" key="7">
    <source>
        <dbReference type="ARBA" id="ARBA00023291"/>
    </source>
</evidence>
<dbReference type="InterPro" id="IPR051269">
    <property type="entry name" value="Fe-S_cluster_ET"/>
</dbReference>
<comment type="caution">
    <text evidence="9">The sequence shown here is derived from an EMBL/GenBank/DDBJ whole genome shotgun (WGS) entry which is preliminary data.</text>
</comment>
<evidence type="ECO:0000256" key="6">
    <source>
        <dbReference type="ARBA" id="ARBA00023014"/>
    </source>
</evidence>
<protein>
    <submittedName>
        <fullName evidence="9">Ferredoxin</fullName>
    </submittedName>
</protein>
<keyword evidence="6" id="KW-0411">Iron-sulfur</keyword>
<accession>A0A2W4JJQ8</accession>
<reference evidence="8" key="2">
    <citation type="submission" date="2018-05" db="EMBL/GenBank/DDBJ databases">
        <authorList>
            <person name="Moura L."/>
            <person name="Setubal J.C."/>
        </authorList>
    </citation>
    <scope>NUCLEOTIDE SEQUENCE</scope>
    <source>
        <strain evidence="8">ZC4RG45</strain>
    </source>
</reference>
<dbReference type="Proteomes" id="UP000249324">
    <property type="component" value="Unassembled WGS sequence"/>
</dbReference>
<evidence type="ECO:0000256" key="3">
    <source>
        <dbReference type="ARBA" id="ARBA00022723"/>
    </source>
</evidence>
<dbReference type="Pfam" id="PF13459">
    <property type="entry name" value="Fer4_15"/>
    <property type="match status" value="1"/>
</dbReference>
<dbReference type="GO" id="GO:0046872">
    <property type="term" value="F:metal ion binding"/>
    <property type="evidence" value="ECO:0007669"/>
    <property type="project" value="UniProtKB-KW"/>
</dbReference>
<keyword evidence="2" id="KW-0813">Transport</keyword>
<dbReference type="Gene3D" id="3.30.70.20">
    <property type="match status" value="1"/>
</dbReference>
<dbReference type="PANTHER" id="PTHR36923:SF3">
    <property type="entry name" value="FERREDOXIN"/>
    <property type="match status" value="1"/>
</dbReference>
<evidence type="ECO:0000256" key="1">
    <source>
        <dbReference type="ARBA" id="ARBA00001927"/>
    </source>
</evidence>
<keyword evidence="3" id="KW-0479">Metal-binding</keyword>
<evidence type="ECO:0000256" key="4">
    <source>
        <dbReference type="ARBA" id="ARBA00022982"/>
    </source>
</evidence>
<reference evidence="8" key="4">
    <citation type="submission" date="2023-08" db="EMBL/GenBank/DDBJ databases">
        <authorList>
            <person name="Guima S.E.S."/>
            <person name="Martins L.F."/>
            <person name="Silva A.M."/>
            <person name="Setubal J.C."/>
        </authorList>
    </citation>
    <scope>NUCLEOTIDE SEQUENCE</scope>
    <source>
        <strain evidence="8">ZC4RG45</strain>
    </source>
</reference>
<evidence type="ECO:0000313" key="9">
    <source>
        <dbReference type="EMBL" id="PZM98378.1"/>
    </source>
</evidence>
<evidence type="ECO:0000256" key="5">
    <source>
        <dbReference type="ARBA" id="ARBA00023004"/>
    </source>
</evidence>
<gene>
    <name evidence="8" type="ORF">DIU77_009070</name>
    <name evidence="9" type="ORF">DIU77_08010</name>
</gene>
<keyword evidence="5" id="KW-0408">Iron</keyword>